<name>A0A318L0T4_9NEIS</name>
<dbReference type="EMBL" id="QJKI01000008">
    <property type="protein sequence ID" value="PXX79143.1"/>
    <property type="molecule type" value="Genomic_DNA"/>
</dbReference>
<comment type="caution">
    <text evidence="1">The sequence shown here is derived from an EMBL/GenBank/DDBJ whole genome shotgun (WGS) entry which is preliminary data.</text>
</comment>
<dbReference type="NCBIfam" id="TIGR01611">
    <property type="entry name" value="tail_tube"/>
    <property type="match status" value="1"/>
</dbReference>
<sequence length="169" mass="19067">MAIPHKLKDFNVFGDGEMWLGMFTEVTPPKLEREMKDYRANGMNGPVSIDLGNKKLEISLKAGGYVWATVRKYAVPTADGIMLRLAGSIQSDETGEEIGMEIIVRGRFSEVDWGKMKAGDDTETEFKMPLTYIKISLQGNTFLEMDFIHYIEIVDGVDRLAQRRKNIGL</sequence>
<organism evidence="1 2">
    <name type="scientific">Rivihabitans pingtungensis</name>
    <dbReference type="NCBI Taxonomy" id="1054498"/>
    <lineage>
        <taxon>Bacteria</taxon>
        <taxon>Pseudomonadati</taxon>
        <taxon>Pseudomonadota</taxon>
        <taxon>Betaproteobacteria</taxon>
        <taxon>Neisseriales</taxon>
        <taxon>Aquaspirillaceae</taxon>
        <taxon>Rivihabitans</taxon>
    </lineage>
</organism>
<dbReference type="InterPro" id="IPR006498">
    <property type="entry name" value="Tail_tube"/>
</dbReference>
<evidence type="ECO:0008006" key="3">
    <source>
        <dbReference type="Google" id="ProtNLM"/>
    </source>
</evidence>
<dbReference type="AlphaFoldDB" id="A0A318L0T4"/>
<protein>
    <recommendedName>
        <fullName evidence="3">Phage major tail tube protein</fullName>
    </recommendedName>
</protein>
<evidence type="ECO:0000313" key="2">
    <source>
        <dbReference type="Proteomes" id="UP000247555"/>
    </source>
</evidence>
<dbReference type="OrthoDB" id="3078668at2"/>
<dbReference type="RefSeq" id="WP_110390602.1">
    <property type="nucleotide sequence ID" value="NZ_QJKI01000008.1"/>
</dbReference>
<proteinExistence type="predicted"/>
<dbReference type="Proteomes" id="UP000247555">
    <property type="component" value="Unassembled WGS sequence"/>
</dbReference>
<gene>
    <name evidence="1" type="ORF">DFR34_10833</name>
</gene>
<reference evidence="1 2" key="1">
    <citation type="submission" date="2018-05" db="EMBL/GenBank/DDBJ databases">
        <title>Genomic Encyclopedia of Type Strains, Phase IV (KMG-IV): sequencing the most valuable type-strain genomes for metagenomic binning, comparative biology and taxonomic classification.</title>
        <authorList>
            <person name="Goeker M."/>
        </authorList>
    </citation>
    <scope>NUCLEOTIDE SEQUENCE [LARGE SCALE GENOMIC DNA]</scope>
    <source>
        <strain evidence="1 2">DSM 29661</strain>
    </source>
</reference>
<evidence type="ECO:0000313" key="1">
    <source>
        <dbReference type="EMBL" id="PXX79143.1"/>
    </source>
</evidence>
<dbReference type="Pfam" id="PF04985">
    <property type="entry name" value="Phage_tube"/>
    <property type="match status" value="1"/>
</dbReference>
<accession>A0A318L0T4</accession>
<keyword evidence="2" id="KW-1185">Reference proteome</keyword>